<name>A0A9P6UXZ4_9FUNG</name>
<evidence type="ECO:0000313" key="2">
    <source>
        <dbReference type="Proteomes" id="UP000738325"/>
    </source>
</evidence>
<sequence length="124" mass="14703">MNAIFLMSCKHMYLRSSKYIFLRVNRYMVPEQTPETMEDISQGEPEEQDIVDFPPIPAPFPPQVKEVINAERIKKQLELKHKRQEERVQSFADCEHELVSLVRELVKHVQNPKRVCTVEYYQAL</sequence>
<accession>A0A9P6UXZ4</accession>
<reference evidence="1" key="1">
    <citation type="journal article" date="2020" name="Fungal Divers.">
        <title>Resolving the Mortierellaceae phylogeny through synthesis of multi-gene phylogenetics and phylogenomics.</title>
        <authorList>
            <person name="Vandepol N."/>
            <person name="Liber J."/>
            <person name="Desiro A."/>
            <person name="Na H."/>
            <person name="Kennedy M."/>
            <person name="Barry K."/>
            <person name="Grigoriev I.V."/>
            <person name="Miller A.N."/>
            <person name="O'Donnell K."/>
            <person name="Stajich J.E."/>
            <person name="Bonito G."/>
        </authorList>
    </citation>
    <scope>NUCLEOTIDE SEQUENCE</scope>
    <source>
        <strain evidence="1">REB-010B</strain>
    </source>
</reference>
<organism evidence="1 2">
    <name type="scientific">Dissophora globulifera</name>
    <dbReference type="NCBI Taxonomy" id="979702"/>
    <lineage>
        <taxon>Eukaryota</taxon>
        <taxon>Fungi</taxon>
        <taxon>Fungi incertae sedis</taxon>
        <taxon>Mucoromycota</taxon>
        <taxon>Mortierellomycotina</taxon>
        <taxon>Mortierellomycetes</taxon>
        <taxon>Mortierellales</taxon>
        <taxon>Mortierellaceae</taxon>
        <taxon>Dissophora</taxon>
    </lineage>
</organism>
<dbReference type="Proteomes" id="UP000738325">
    <property type="component" value="Unassembled WGS sequence"/>
</dbReference>
<keyword evidence="2" id="KW-1185">Reference proteome</keyword>
<comment type="caution">
    <text evidence="1">The sequence shown here is derived from an EMBL/GenBank/DDBJ whole genome shotgun (WGS) entry which is preliminary data.</text>
</comment>
<evidence type="ECO:0000313" key="1">
    <source>
        <dbReference type="EMBL" id="KAG0324615.1"/>
    </source>
</evidence>
<proteinExistence type="predicted"/>
<protein>
    <submittedName>
        <fullName evidence="1">Uncharacterized protein</fullName>
    </submittedName>
</protein>
<gene>
    <name evidence="1" type="ORF">BGZ99_001620</name>
</gene>
<dbReference type="EMBL" id="JAAAIP010000142">
    <property type="protein sequence ID" value="KAG0324615.1"/>
    <property type="molecule type" value="Genomic_DNA"/>
</dbReference>
<dbReference type="AlphaFoldDB" id="A0A9P6UXZ4"/>